<evidence type="ECO:0000313" key="1">
    <source>
        <dbReference type="EMBL" id="GAA0147094.1"/>
    </source>
</evidence>
<accession>A0AAV3P6F8</accession>
<proteinExistence type="predicted"/>
<dbReference type="EMBL" id="BAABME010001028">
    <property type="protein sequence ID" value="GAA0147094.1"/>
    <property type="molecule type" value="Genomic_DNA"/>
</dbReference>
<organism evidence="1 2">
    <name type="scientific">Lithospermum erythrorhizon</name>
    <name type="common">Purple gromwell</name>
    <name type="synonym">Lithospermum officinale var. erythrorhizon</name>
    <dbReference type="NCBI Taxonomy" id="34254"/>
    <lineage>
        <taxon>Eukaryota</taxon>
        <taxon>Viridiplantae</taxon>
        <taxon>Streptophyta</taxon>
        <taxon>Embryophyta</taxon>
        <taxon>Tracheophyta</taxon>
        <taxon>Spermatophyta</taxon>
        <taxon>Magnoliopsida</taxon>
        <taxon>eudicotyledons</taxon>
        <taxon>Gunneridae</taxon>
        <taxon>Pentapetalae</taxon>
        <taxon>asterids</taxon>
        <taxon>lamiids</taxon>
        <taxon>Boraginales</taxon>
        <taxon>Boraginaceae</taxon>
        <taxon>Boraginoideae</taxon>
        <taxon>Lithospermeae</taxon>
        <taxon>Lithospermum</taxon>
    </lineage>
</organism>
<comment type="caution">
    <text evidence="1">The sequence shown here is derived from an EMBL/GenBank/DDBJ whole genome shotgun (WGS) entry which is preliminary data.</text>
</comment>
<protein>
    <recommendedName>
        <fullName evidence="3">CCHC-type domain-containing protein</fullName>
    </recommendedName>
</protein>
<name>A0AAV3P6F8_LITER</name>
<dbReference type="PANTHER" id="PTHR31973">
    <property type="entry name" value="POLYPROTEIN, PUTATIVE-RELATED"/>
    <property type="match status" value="1"/>
</dbReference>
<gene>
    <name evidence="1" type="ORF">LIER_06880</name>
</gene>
<dbReference type="AlphaFoldDB" id="A0AAV3P6F8"/>
<reference evidence="1 2" key="1">
    <citation type="submission" date="2024-01" db="EMBL/GenBank/DDBJ databases">
        <title>The complete chloroplast genome sequence of Lithospermum erythrorhizon: insights into the phylogenetic relationship among Boraginaceae species and the maternal lineages of purple gromwells.</title>
        <authorList>
            <person name="Okada T."/>
            <person name="Watanabe K."/>
        </authorList>
    </citation>
    <scope>NUCLEOTIDE SEQUENCE [LARGE SCALE GENOMIC DNA]</scope>
</reference>
<dbReference type="Proteomes" id="UP001454036">
    <property type="component" value="Unassembled WGS sequence"/>
</dbReference>
<evidence type="ECO:0008006" key="3">
    <source>
        <dbReference type="Google" id="ProtNLM"/>
    </source>
</evidence>
<evidence type="ECO:0000313" key="2">
    <source>
        <dbReference type="Proteomes" id="UP001454036"/>
    </source>
</evidence>
<dbReference type="PANTHER" id="PTHR31973:SF187">
    <property type="entry name" value="MUTATOR TRANSPOSASE MUDRA PROTEIN"/>
    <property type="match status" value="1"/>
</dbReference>
<keyword evidence="2" id="KW-1185">Reference proteome</keyword>
<sequence length="290" mass="33379">MEYQPETWIVMTDQQKGLKNAIKTEIPLTEHRLRVKHLHANWSKKFSGKIFKDMMWEAVLAANVPYFEAEMEKIKPVSTEAYDALNKIERAKWTRCAFRSETNSPMLVNNWVEAFNKVIIKARDQPIITMLHTICHLVMNIIQEEGKNYGSLEVFHVSIYKSINKDPRLYVHNYFKKEAFVAVYSHFLEPLLGSTLWPKLDLPAIHPPNIRVMPGKTKICRRIDPQELKEKEEKKAKEKAKWAKEAIAGLYKASKQGVVMHCKICGVAGHNTRTCPKKRTSEGEGTSQGS</sequence>